<accession>A0A8R1EJM5</accession>
<dbReference type="AlphaFoldDB" id="A0A8R1EJM5"/>
<reference evidence="2" key="2">
    <citation type="submission" date="2022-06" db="UniProtKB">
        <authorList>
            <consortium name="EnsemblMetazoa"/>
        </authorList>
    </citation>
    <scope>IDENTIFICATION</scope>
    <source>
        <strain evidence="2">DF5081</strain>
    </source>
</reference>
<evidence type="ECO:0000313" key="2">
    <source>
        <dbReference type="EnsemblMetazoa" id="CJA35032.1"/>
    </source>
</evidence>
<name>A0A8R1EJM5_CAEJA</name>
<dbReference type="GO" id="GO:0003676">
    <property type="term" value="F:nucleic acid binding"/>
    <property type="evidence" value="ECO:0007669"/>
    <property type="project" value="InterPro"/>
</dbReference>
<dbReference type="Gene3D" id="2.130.10.10">
    <property type="entry name" value="YVTN repeat-like/Quinoprotein amine dehydrogenase"/>
    <property type="match status" value="2"/>
</dbReference>
<reference evidence="3" key="1">
    <citation type="submission" date="2010-08" db="EMBL/GenBank/DDBJ databases">
        <authorList>
            <consortium name="Caenorhabditis japonica Sequencing Consortium"/>
            <person name="Wilson R.K."/>
        </authorList>
    </citation>
    <scope>NUCLEOTIDE SEQUENCE [LARGE SCALE GENOMIC DNA]</scope>
    <source>
        <strain evidence="3">DF5081</strain>
    </source>
</reference>
<dbReference type="Proteomes" id="UP000005237">
    <property type="component" value="Unassembled WGS sequence"/>
</dbReference>
<keyword evidence="3" id="KW-1185">Reference proteome</keyword>
<evidence type="ECO:0000259" key="1">
    <source>
        <dbReference type="Pfam" id="PF03178"/>
    </source>
</evidence>
<proteinExistence type="predicted"/>
<protein>
    <submittedName>
        <fullName evidence="2">Damage-specific DNA-binding protein 1</fullName>
    </submittedName>
</protein>
<dbReference type="PANTHER" id="PTHR10644">
    <property type="entry name" value="DNA REPAIR/RNA PROCESSING CPSF FAMILY"/>
    <property type="match status" value="1"/>
</dbReference>
<evidence type="ECO:0000313" key="3">
    <source>
        <dbReference type="Proteomes" id="UP000005237"/>
    </source>
</evidence>
<organism evidence="2 3">
    <name type="scientific">Caenorhabditis japonica</name>
    <dbReference type="NCBI Taxonomy" id="281687"/>
    <lineage>
        <taxon>Eukaryota</taxon>
        <taxon>Metazoa</taxon>
        <taxon>Ecdysozoa</taxon>
        <taxon>Nematoda</taxon>
        <taxon>Chromadorea</taxon>
        <taxon>Rhabditida</taxon>
        <taxon>Rhabditina</taxon>
        <taxon>Rhabditomorpha</taxon>
        <taxon>Rhabditoidea</taxon>
        <taxon>Rhabditidae</taxon>
        <taxon>Peloderinae</taxon>
        <taxon>Caenorhabditis</taxon>
    </lineage>
</organism>
<dbReference type="GO" id="GO:0005634">
    <property type="term" value="C:nucleus"/>
    <property type="evidence" value="ECO:0007669"/>
    <property type="project" value="InterPro"/>
</dbReference>
<dbReference type="InterPro" id="IPR004871">
    <property type="entry name" value="RSE1/DDB1/CPSF1_C"/>
</dbReference>
<dbReference type="InterPro" id="IPR015943">
    <property type="entry name" value="WD40/YVTN_repeat-like_dom_sf"/>
</dbReference>
<feature type="domain" description="RSE1/DDB1/CPSF1 C-terminal" evidence="1">
    <location>
        <begin position="2"/>
        <end position="296"/>
    </location>
</feature>
<dbReference type="EnsemblMetazoa" id="CJA35032.1">
    <property type="protein sequence ID" value="CJA35032.1"/>
    <property type="gene ID" value="WBGene00210879"/>
</dbReference>
<dbReference type="Pfam" id="PF03178">
    <property type="entry name" value="CPSF_A"/>
    <property type="match status" value="1"/>
</dbReference>
<dbReference type="InterPro" id="IPR050358">
    <property type="entry name" value="RSE1/DDB1/CFT1"/>
</dbReference>
<sequence length="477" mass="53736">MVLDQNTFQVLHSHEFAPFECAVSVLSGEFANDPQTYYIVGTGMVYRDEQETKVGRLIVFEVDDVDKTKLKRVHETNVRGCPHALRILNGKLAAAINSSIRLFEWTDREFRLECSNYNNIVAVDLKVMNEEVAVADVMRSVSLLSYRQMEGSFEEVAKDWNSNWMITCEFITAESILGSEAHLNLFTVEVDKSRPITDDGRYVLEPTGYFYLGEIAKVMVRSSLVPPPEDSTIQYTHPIMFGTTQGSIGMIVQIDDKWKKFLVAVEKAIADSNKNCMHIEHSNYRTFVFQKRAEPVCQTDLPSKIVPRSIVATCIEEVHYLLVALGDGTLIYYVFDVTTGRHGEAKKSSVGTRPPSLHRVRSKNRQHLFVCSDRPVIIFSVSKKLVFSNVNVKLVNTVCSLSSNAYRDCLVISDGKSMVFGTVDDIQKIHVRSIPMGESVSRIAYQKSTGTYGVCSARKEDDRRTDRVSIGAFSEFP</sequence>